<dbReference type="OrthoDB" id="10253115at2759"/>
<dbReference type="InterPro" id="IPR011904">
    <property type="entry name" value="Ac_CoA_lig"/>
</dbReference>
<dbReference type="GO" id="GO:0005829">
    <property type="term" value="C:cytosol"/>
    <property type="evidence" value="ECO:0007669"/>
    <property type="project" value="TreeGrafter"/>
</dbReference>
<evidence type="ECO:0000256" key="2">
    <source>
        <dbReference type="ARBA" id="ARBA00022598"/>
    </source>
</evidence>
<dbReference type="Gene3D" id="3.40.50.12780">
    <property type="entry name" value="N-terminal domain of ligase-like"/>
    <property type="match status" value="1"/>
</dbReference>
<keyword evidence="4 5" id="KW-0067">ATP-binding</keyword>
<evidence type="ECO:0000256" key="4">
    <source>
        <dbReference type="ARBA" id="ARBA00022840"/>
    </source>
</evidence>
<name>A0A1E3HXK4_9TREE</name>
<evidence type="ECO:0000259" key="7">
    <source>
        <dbReference type="Pfam" id="PF00501"/>
    </source>
</evidence>
<protein>
    <recommendedName>
        <fullName evidence="5">Acetyl-coenzyme A synthetase</fullName>
        <ecNumber evidence="5">6.2.1.1</ecNumber>
    </recommendedName>
</protein>
<dbReference type="InterPro" id="IPR042099">
    <property type="entry name" value="ANL_N_sf"/>
</dbReference>
<dbReference type="CDD" id="cd05966">
    <property type="entry name" value="ACS"/>
    <property type="match status" value="1"/>
</dbReference>
<keyword evidence="3 5" id="KW-0547">Nucleotide-binding</keyword>
<dbReference type="InterPro" id="IPR000873">
    <property type="entry name" value="AMP-dep_synth/lig_dom"/>
</dbReference>
<evidence type="ECO:0000256" key="3">
    <source>
        <dbReference type="ARBA" id="ARBA00022741"/>
    </source>
</evidence>
<dbReference type="InterPro" id="IPR020845">
    <property type="entry name" value="AMP-binding_CS"/>
</dbReference>
<dbReference type="Pfam" id="PF13193">
    <property type="entry name" value="AMP-binding_C"/>
    <property type="match status" value="1"/>
</dbReference>
<organism evidence="10 11">
    <name type="scientific">Cryptococcus amylolentus CBS 6039</name>
    <dbReference type="NCBI Taxonomy" id="1295533"/>
    <lineage>
        <taxon>Eukaryota</taxon>
        <taxon>Fungi</taxon>
        <taxon>Dikarya</taxon>
        <taxon>Basidiomycota</taxon>
        <taxon>Agaricomycotina</taxon>
        <taxon>Tremellomycetes</taxon>
        <taxon>Tremellales</taxon>
        <taxon>Cryptococcaceae</taxon>
        <taxon>Cryptococcus</taxon>
    </lineage>
</organism>
<dbReference type="STRING" id="1295533.A0A1E3HXK4"/>
<dbReference type="InterPro" id="IPR032387">
    <property type="entry name" value="ACAS_N"/>
</dbReference>
<dbReference type="PROSITE" id="PS00455">
    <property type="entry name" value="AMP_BINDING"/>
    <property type="match status" value="1"/>
</dbReference>
<dbReference type="GO" id="GO:0003987">
    <property type="term" value="F:acetate-CoA ligase activity"/>
    <property type="evidence" value="ECO:0007669"/>
    <property type="project" value="UniProtKB-UniRule"/>
</dbReference>
<keyword evidence="2 5" id="KW-0436">Ligase</keyword>
<comment type="catalytic activity">
    <reaction evidence="5">
        <text>acetate + ATP + CoA = acetyl-CoA + AMP + diphosphate</text>
        <dbReference type="Rhea" id="RHEA:23176"/>
        <dbReference type="ChEBI" id="CHEBI:30089"/>
        <dbReference type="ChEBI" id="CHEBI:30616"/>
        <dbReference type="ChEBI" id="CHEBI:33019"/>
        <dbReference type="ChEBI" id="CHEBI:57287"/>
        <dbReference type="ChEBI" id="CHEBI:57288"/>
        <dbReference type="ChEBI" id="CHEBI:456215"/>
        <dbReference type="EC" id="6.2.1.1"/>
    </reaction>
</comment>
<dbReference type="SUPFAM" id="SSF56801">
    <property type="entry name" value="Acetyl-CoA synthetase-like"/>
    <property type="match status" value="1"/>
</dbReference>
<feature type="domain" description="AMP-binding enzyme C-terminal" evidence="8">
    <location>
        <begin position="583"/>
        <end position="670"/>
    </location>
</feature>
<evidence type="ECO:0000313" key="11">
    <source>
        <dbReference type="Proteomes" id="UP000094065"/>
    </source>
</evidence>
<dbReference type="PANTHER" id="PTHR24095:SF14">
    <property type="entry name" value="ACETYL-COENZYME A SYNTHETASE 1"/>
    <property type="match status" value="1"/>
</dbReference>
<gene>
    <name evidence="10" type="ORF">L202_03149</name>
</gene>
<feature type="region of interest" description="Disordered" evidence="6">
    <location>
        <begin position="31"/>
        <end position="70"/>
    </location>
</feature>
<sequence length="717" mass="78835">MRCLLYGQVKTSQARPRCLFHPSPLVIFNTSDLPMPPSHTRPADHHLPQDKTYPPLSPRPGNGRPAPHISGGIEAYREEWAKSVGPDSDGWWREKALSSLTWYEPFGSVRGGGFENGDVHWFADGILNACYNALDRHYHTDPLKAAIIYEADDPSDSREITFAELFSQVNRLANVLKLYGAKKGDVVIIYMPMTWQIVAAFLACARIGAVHCAVFAGFSAESLGDRINDSHSTIILTADEGIRGGKTIPLKEIVDAALPRCPAVKHVLVYQRTGASVSMTEGRDRWWHDELEAAAGFCPCERMNSEDPLFMIYTSGSTGKPKGVVHSTAGYLLCAYLAVKYTFDVHPGDRYGCFADVGWVLGHTHIVYGPLLLGVTTTVFESIPTYPTPSRFWDIVDKWKITQIYTAPTAIRLLRSKGDGYVVKHDLGSLRVLGTAGEPINPEAWLWYYNTVGRGRCAVVDTYWMTETGSAVISPLPGAVPTKAGSATFPFFGHELEILEAKSGKVLQGNEVEGVLVSKRHWPSLARTIYGDHKRYLDTYMRPYPGYFFFGDGAYRDKDGYLWIRGRVDDVINVSGHRMSTAEVESALLAHPSVAETAVVGIPDPFTGQSVHAFVTLKPQSTPSAQTQTRTQPDALAKALTTQVRSIIGPFAAPKKIYIIPEQPKTRSGKIMRRILRKVVVGETDSLGDLSSIGDPAVIDAIIKVVAESSPTAEARL</sequence>
<dbReference type="AlphaFoldDB" id="A0A1E3HXK4"/>
<dbReference type="PANTHER" id="PTHR24095">
    <property type="entry name" value="ACETYL-COENZYME A SYNTHETASE"/>
    <property type="match status" value="1"/>
</dbReference>
<evidence type="ECO:0000313" key="10">
    <source>
        <dbReference type="EMBL" id="ODN81052.1"/>
    </source>
</evidence>
<dbReference type="Gene3D" id="3.30.300.30">
    <property type="match status" value="1"/>
</dbReference>
<dbReference type="InterPro" id="IPR025110">
    <property type="entry name" value="AMP-bd_C"/>
</dbReference>
<dbReference type="GeneID" id="30154458"/>
<dbReference type="GO" id="GO:0005524">
    <property type="term" value="F:ATP binding"/>
    <property type="evidence" value="ECO:0007669"/>
    <property type="project" value="UniProtKB-UniRule"/>
</dbReference>
<dbReference type="GO" id="GO:0019427">
    <property type="term" value="P:acetyl-CoA biosynthetic process from acetate"/>
    <property type="evidence" value="ECO:0007669"/>
    <property type="project" value="InterPro"/>
</dbReference>
<dbReference type="Pfam" id="PF00501">
    <property type="entry name" value="AMP-binding"/>
    <property type="match status" value="1"/>
</dbReference>
<dbReference type="EC" id="6.2.1.1" evidence="5"/>
<dbReference type="GO" id="GO:0016208">
    <property type="term" value="F:AMP binding"/>
    <property type="evidence" value="ECO:0007669"/>
    <property type="project" value="InterPro"/>
</dbReference>
<feature type="domain" description="AMP-dependent synthetase/ligase" evidence="7">
    <location>
        <begin position="136"/>
        <end position="521"/>
    </location>
</feature>
<keyword evidence="11" id="KW-1185">Reference proteome</keyword>
<comment type="caution">
    <text evidence="10">The sequence shown here is derived from an EMBL/GenBank/DDBJ whole genome shotgun (WGS) entry which is preliminary data.</text>
</comment>
<evidence type="ECO:0000256" key="6">
    <source>
        <dbReference type="SAM" id="MobiDB-lite"/>
    </source>
</evidence>
<dbReference type="Pfam" id="PF16177">
    <property type="entry name" value="ACAS_N"/>
    <property type="match status" value="1"/>
</dbReference>
<dbReference type="FunFam" id="3.40.50.12780:FF:000001">
    <property type="entry name" value="Acetyl-coenzyme A synthetase"/>
    <property type="match status" value="1"/>
</dbReference>
<dbReference type="Proteomes" id="UP000094065">
    <property type="component" value="Unassembled WGS sequence"/>
</dbReference>
<feature type="domain" description="Acetyl-coenzyme A synthetase N-terminal" evidence="9">
    <location>
        <begin position="76"/>
        <end position="133"/>
    </location>
</feature>
<dbReference type="NCBIfam" id="NF001208">
    <property type="entry name" value="PRK00174.1"/>
    <property type="match status" value="1"/>
</dbReference>
<dbReference type="EMBL" id="AWGJ01000004">
    <property type="protein sequence ID" value="ODN81052.1"/>
    <property type="molecule type" value="Genomic_DNA"/>
</dbReference>
<evidence type="ECO:0000259" key="8">
    <source>
        <dbReference type="Pfam" id="PF13193"/>
    </source>
</evidence>
<proteinExistence type="inferred from homology"/>
<evidence type="ECO:0000259" key="9">
    <source>
        <dbReference type="Pfam" id="PF16177"/>
    </source>
</evidence>
<evidence type="ECO:0000256" key="1">
    <source>
        <dbReference type="ARBA" id="ARBA00006432"/>
    </source>
</evidence>
<dbReference type="InterPro" id="IPR045851">
    <property type="entry name" value="AMP-bd_C_sf"/>
</dbReference>
<dbReference type="RefSeq" id="XP_018995618.1">
    <property type="nucleotide sequence ID" value="XM_019136949.1"/>
</dbReference>
<reference evidence="10 11" key="1">
    <citation type="submission" date="2016-06" db="EMBL/GenBank/DDBJ databases">
        <title>Evolution of pathogenesis and genome organization in the Tremellales.</title>
        <authorList>
            <person name="Cuomo C."/>
            <person name="Litvintseva A."/>
            <person name="Heitman J."/>
            <person name="Chen Y."/>
            <person name="Sun S."/>
            <person name="Springer D."/>
            <person name="Dromer F."/>
            <person name="Young S."/>
            <person name="Zeng Q."/>
            <person name="Chapman S."/>
            <person name="Gujja S."/>
            <person name="Saif S."/>
            <person name="Birren B."/>
        </authorList>
    </citation>
    <scope>NUCLEOTIDE SEQUENCE [LARGE SCALE GENOMIC DNA]</scope>
    <source>
        <strain evidence="10 11">CBS 6039</strain>
    </source>
</reference>
<accession>A0A1E3HXK4</accession>
<dbReference type="NCBIfam" id="TIGR02188">
    <property type="entry name" value="Ac_CoA_lig_AcsA"/>
    <property type="match status" value="1"/>
</dbReference>
<evidence type="ECO:0000256" key="5">
    <source>
        <dbReference type="RuleBase" id="RU361147"/>
    </source>
</evidence>
<comment type="similarity">
    <text evidence="1 5">Belongs to the ATP-dependent AMP-binding enzyme family.</text>
</comment>